<evidence type="ECO:0000256" key="4">
    <source>
        <dbReference type="ARBA" id="ARBA00023277"/>
    </source>
</evidence>
<evidence type="ECO:0000259" key="9">
    <source>
        <dbReference type="Pfam" id="PF01979"/>
    </source>
</evidence>
<dbReference type="RefSeq" id="WP_114005531.1">
    <property type="nucleotide sequence ID" value="NZ_QGDC01000006.1"/>
</dbReference>
<comment type="cofactor">
    <cofactor evidence="8">
        <name>a divalent metal cation</name>
        <dbReference type="ChEBI" id="CHEBI:60240"/>
    </cofactor>
    <text evidence="8">Binds 1 divalent metal cation per subunit.</text>
</comment>
<keyword evidence="2 8" id="KW-0479">Metal-binding</keyword>
<dbReference type="GO" id="GO:0006046">
    <property type="term" value="P:N-acetylglucosamine catabolic process"/>
    <property type="evidence" value="ECO:0007669"/>
    <property type="project" value="TreeGrafter"/>
</dbReference>
<dbReference type="PIRSF" id="PIRSF038994">
    <property type="entry name" value="NagA"/>
    <property type="match status" value="1"/>
</dbReference>
<proteinExistence type="inferred from homology"/>
<evidence type="ECO:0000313" key="11">
    <source>
        <dbReference type="Proteomes" id="UP000253209"/>
    </source>
</evidence>
<feature type="binding site" evidence="8">
    <location>
        <position position="194"/>
    </location>
    <ligand>
        <name>Zn(2+)</name>
        <dbReference type="ChEBI" id="CHEBI:29105"/>
    </ligand>
</feature>
<evidence type="ECO:0000256" key="6">
    <source>
        <dbReference type="PIRSR" id="PIRSR038994-1"/>
    </source>
</evidence>
<dbReference type="InterPro" id="IPR003764">
    <property type="entry name" value="GlcNAc_6-P_deAcase"/>
</dbReference>
<dbReference type="AlphaFoldDB" id="A0A367GND1"/>
<feature type="binding site" evidence="7">
    <location>
        <begin position="218"/>
        <end position="219"/>
    </location>
    <ligand>
        <name>substrate</name>
    </ligand>
</feature>
<evidence type="ECO:0000256" key="3">
    <source>
        <dbReference type="ARBA" id="ARBA00022801"/>
    </source>
</evidence>
<evidence type="ECO:0000256" key="1">
    <source>
        <dbReference type="ARBA" id="ARBA00010716"/>
    </source>
</evidence>
<dbReference type="SUPFAM" id="SSF51338">
    <property type="entry name" value="Composite domain of metallo-dependent hydrolases"/>
    <property type="match status" value="1"/>
</dbReference>
<accession>A0A367GND1</accession>
<dbReference type="PANTHER" id="PTHR11113:SF14">
    <property type="entry name" value="N-ACETYLGLUCOSAMINE-6-PHOSPHATE DEACETYLASE"/>
    <property type="match status" value="1"/>
</dbReference>
<dbReference type="InterPro" id="IPR006680">
    <property type="entry name" value="Amidohydro-rel"/>
</dbReference>
<dbReference type="Gene3D" id="3.20.20.140">
    <property type="entry name" value="Metal-dependent hydrolases"/>
    <property type="match status" value="1"/>
</dbReference>
<evidence type="ECO:0000313" key="10">
    <source>
        <dbReference type="EMBL" id="RCH54548.1"/>
    </source>
</evidence>
<gene>
    <name evidence="10" type="primary">nagA</name>
    <name evidence="10" type="ORF">DJ568_12055</name>
</gene>
<dbReference type="Proteomes" id="UP000253209">
    <property type="component" value="Unassembled WGS sequence"/>
</dbReference>
<evidence type="ECO:0000256" key="8">
    <source>
        <dbReference type="PIRSR" id="PIRSR038994-3"/>
    </source>
</evidence>
<evidence type="ECO:0000256" key="7">
    <source>
        <dbReference type="PIRSR" id="PIRSR038994-2"/>
    </source>
</evidence>
<protein>
    <submittedName>
        <fullName evidence="10">N-acetylglucosamine-6-phosphate deacetylase</fullName>
        <ecNumber evidence="10">3.5.1.25</ecNumber>
    </submittedName>
</protein>
<dbReference type="GO" id="GO:0046872">
    <property type="term" value="F:metal ion binding"/>
    <property type="evidence" value="ECO:0007669"/>
    <property type="project" value="UniProtKB-KW"/>
</dbReference>
<feature type="binding site" evidence="7">
    <location>
        <position position="250"/>
    </location>
    <ligand>
        <name>substrate</name>
    </ligand>
</feature>
<dbReference type="InterPro" id="IPR011059">
    <property type="entry name" value="Metal-dep_hydrolase_composite"/>
</dbReference>
<comment type="caution">
    <text evidence="10">The sequence shown here is derived from an EMBL/GenBank/DDBJ whole genome shotgun (WGS) entry which is preliminary data.</text>
</comment>
<dbReference type="Pfam" id="PF01979">
    <property type="entry name" value="Amidohydro_1"/>
    <property type="match status" value="1"/>
</dbReference>
<name>A0A367GND1_9SPHI</name>
<dbReference type="NCBIfam" id="TIGR00221">
    <property type="entry name" value="nagA"/>
    <property type="match status" value="1"/>
</dbReference>
<evidence type="ECO:0000256" key="5">
    <source>
        <dbReference type="PIRNR" id="PIRNR038994"/>
    </source>
</evidence>
<organism evidence="10 11">
    <name type="scientific">Mucilaginibacter hurinus</name>
    <dbReference type="NCBI Taxonomy" id="2201324"/>
    <lineage>
        <taxon>Bacteria</taxon>
        <taxon>Pseudomonadati</taxon>
        <taxon>Bacteroidota</taxon>
        <taxon>Sphingobacteriia</taxon>
        <taxon>Sphingobacteriales</taxon>
        <taxon>Sphingobacteriaceae</taxon>
        <taxon>Mucilaginibacter</taxon>
    </lineage>
</organism>
<dbReference type="OrthoDB" id="9776488at2"/>
<dbReference type="SUPFAM" id="SSF51556">
    <property type="entry name" value="Metallo-dependent hydrolases"/>
    <property type="match status" value="1"/>
</dbReference>
<dbReference type="GO" id="GO:0008448">
    <property type="term" value="F:N-acetylglucosamine-6-phosphate deacetylase activity"/>
    <property type="evidence" value="ECO:0007669"/>
    <property type="project" value="UniProtKB-EC"/>
</dbReference>
<feature type="binding site" evidence="7">
    <location>
        <position position="226"/>
    </location>
    <ligand>
        <name>substrate</name>
    </ligand>
</feature>
<dbReference type="EMBL" id="QGDC01000006">
    <property type="protein sequence ID" value="RCH54548.1"/>
    <property type="molecule type" value="Genomic_DNA"/>
</dbReference>
<feature type="domain" description="Amidohydrolase-related" evidence="9">
    <location>
        <begin position="51"/>
        <end position="368"/>
    </location>
</feature>
<feature type="binding site" evidence="7">
    <location>
        <begin position="297"/>
        <end position="299"/>
    </location>
    <ligand>
        <name>substrate</name>
    </ligand>
</feature>
<feature type="binding site" evidence="8">
    <location>
        <position position="129"/>
    </location>
    <ligand>
        <name>Zn(2+)</name>
        <dbReference type="ChEBI" id="CHEBI:29105"/>
    </ligand>
</feature>
<dbReference type="InterPro" id="IPR032466">
    <property type="entry name" value="Metal_Hydrolase"/>
</dbReference>
<feature type="binding site" evidence="8">
    <location>
        <position position="215"/>
    </location>
    <ligand>
        <name>Zn(2+)</name>
        <dbReference type="ChEBI" id="CHEBI:29105"/>
    </ligand>
</feature>
<dbReference type="EC" id="3.5.1.25" evidence="10"/>
<comment type="similarity">
    <text evidence="1 5">Belongs to the metallo-dependent hydrolases superfamily. NagA family.</text>
</comment>
<dbReference type="PANTHER" id="PTHR11113">
    <property type="entry name" value="N-ACETYLGLUCOSAMINE-6-PHOSPHATE DEACETYLASE"/>
    <property type="match status" value="1"/>
</dbReference>
<keyword evidence="11" id="KW-1185">Reference proteome</keyword>
<feature type="active site" description="Proton donor/acceptor" evidence="6">
    <location>
        <position position="272"/>
    </location>
</feature>
<feature type="binding site" evidence="7">
    <location>
        <position position="140"/>
    </location>
    <ligand>
        <name>substrate</name>
    </ligand>
</feature>
<sequence>MKIALTNIKLINNGIITEGEAVLMEGGKITGVVTQTEIPGDFEIKDINGNYLAPGLIDLQVYGSGGKLFSGNPSVGALEQMENDFIDQGTTGFFATTATNHKNVIERAIDAGRDYYKHAIGAFLGLHIEGPFINAKRKGAHPENYIKKAAIGEVKSWVQRGKGVIKMMTIAPELQDMEVIDYLLSQDIILSAGHSDATYQQASLFFDNKINAATHLYNAMQPMLHRGEPGIVPAIFEKKPYTSIVPDGIHVSYPMLALGKQLLRDKLFIITDAVTETTEGEHRHKLNGDHYVMNGTISGSALTMLKGVANCVKHAGIELAEAINMASLYPAKLASLKTKGKIEAGYDADILIFNDKFTPVATILRGEITEQTN</sequence>
<dbReference type="Gene3D" id="2.30.40.10">
    <property type="entry name" value="Urease, subunit C, domain 1"/>
    <property type="match status" value="1"/>
</dbReference>
<keyword evidence="3 5" id="KW-0378">Hydrolase</keyword>
<keyword evidence="4 5" id="KW-0119">Carbohydrate metabolism</keyword>
<evidence type="ECO:0000256" key="2">
    <source>
        <dbReference type="ARBA" id="ARBA00022723"/>
    </source>
</evidence>
<reference evidence="10 11" key="1">
    <citation type="submission" date="2018-05" db="EMBL/GenBank/DDBJ databases">
        <title>Mucilaginibacter hurinus sp. nov., isolated from briquette warehouse soil.</title>
        <authorList>
            <person name="Choi L."/>
        </authorList>
    </citation>
    <scope>NUCLEOTIDE SEQUENCE [LARGE SCALE GENOMIC DNA]</scope>
    <source>
        <strain evidence="10 11">ZR32</strain>
    </source>
</reference>